<evidence type="ECO:0000256" key="2">
    <source>
        <dbReference type="ARBA" id="ARBA00022490"/>
    </source>
</evidence>
<keyword evidence="3" id="KW-0399">Innate immunity</keyword>
<dbReference type="InterPro" id="IPR011029">
    <property type="entry name" value="DEATH-like_dom_sf"/>
</dbReference>
<dbReference type="InterPro" id="IPR034249">
    <property type="entry name" value="MyD88_Death"/>
</dbReference>
<dbReference type="AlphaFoldDB" id="A0AAV4N5T3"/>
<gene>
    <name evidence="9" type="primary">myd88</name>
    <name evidence="9" type="ORF">CDAR_228261</name>
</gene>
<proteinExistence type="predicted"/>
<evidence type="ECO:0000256" key="3">
    <source>
        <dbReference type="ARBA" id="ARBA00022588"/>
    </source>
</evidence>
<evidence type="ECO:0000313" key="10">
    <source>
        <dbReference type="Proteomes" id="UP001054837"/>
    </source>
</evidence>
<keyword evidence="4" id="KW-0391">Immunity</keyword>
<sequence>MGVVVNIVQDLVQQIFESNMENIDFDSIPATALNCSSRIFLGTRLNPRQQMLSSDGYARDYRGLAELMDFSYDDIKNFESKGDPTQHILREWVLQPNATIGRLVSFLEQIGRHDVKDDFKSHLEKDAAKYLQEMNKYKDSPLQVPEVTSCRSQCSQLDDLNVLTREDALTGGVTIYDAYVSYADEDFQFVYNLVHRLESVGFKLFIRSRDLLAGHSDYEIDMQLIQERCRRVLIVLSPDYLKCPACEVQLSFAAALGYAERRRKIVPILLKHCDIPVTLRFVTKIDFTKPGIQDWIWETLKSSLQDVPAISFIAPPGFLQLMPNSLPEINNPVITYPPTSSYTLSTGDIFPSTSSSSVNAAENERSNELLITSAKNSTTGKQKNKLSILFWQNKKTAKKDDSDYSSASISSSNITSGFHSQSENGLESIDILNEECSRDTPV</sequence>
<evidence type="ECO:0000259" key="8">
    <source>
        <dbReference type="PROSITE" id="PS50104"/>
    </source>
</evidence>
<dbReference type="PROSITE" id="PS50104">
    <property type="entry name" value="TIR"/>
    <property type="match status" value="1"/>
</dbReference>
<dbReference type="GO" id="GO:0045087">
    <property type="term" value="P:innate immune response"/>
    <property type="evidence" value="ECO:0007669"/>
    <property type="project" value="UniProtKB-KW"/>
</dbReference>
<reference evidence="9 10" key="1">
    <citation type="submission" date="2021-06" db="EMBL/GenBank/DDBJ databases">
        <title>Caerostris darwini draft genome.</title>
        <authorList>
            <person name="Kono N."/>
            <person name="Arakawa K."/>
        </authorList>
    </citation>
    <scope>NUCLEOTIDE SEQUENCE [LARGE SCALE GENOMIC DNA]</scope>
</reference>
<protein>
    <submittedName>
        <fullName evidence="9">Myeloid differentiation primary response protein MyD88</fullName>
    </submittedName>
</protein>
<dbReference type="GO" id="GO:0050830">
    <property type="term" value="P:defense response to Gram-positive bacterium"/>
    <property type="evidence" value="ECO:0007669"/>
    <property type="project" value="TreeGrafter"/>
</dbReference>
<evidence type="ECO:0000256" key="5">
    <source>
        <dbReference type="ARBA" id="ARBA00023198"/>
    </source>
</evidence>
<organism evidence="9 10">
    <name type="scientific">Caerostris darwini</name>
    <dbReference type="NCBI Taxonomy" id="1538125"/>
    <lineage>
        <taxon>Eukaryota</taxon>
        <taxon>Metazoa</taxon>
        <taxon>Ecdysozoa</taxon>
        <taxon>Arthropoda</taxon>
        <taxon>Chelicerata</taxon>
        <taxon>Arachnida</taxon>
        <taxon>Araneae</taxon>
        <taxon>Araneomorphae</taxon>
        <taxon>Entelegynae</taxon>
        <taxon>Araneoidea</taxon>
        <taxon>Araneidae</taxon>
        <taxon>Caerostris</taxon>
    </lineage>
</organism>
<keyword evidence="2" id="KW-0963">Cytoplasm</keyword>
<dbReference type="EMBL" id="BPLQ01001176">
    <property type="protein sequence ID" value="GIX79353.1"/>
    <property type="molecule type" value="Genomic_DNA"/>
</dbReference>
<feature type="domain" description="TIR" evidence="8">
    <location>
        <begin position="174"/>
        <end position="304"/>
    </location>
</feature>
<dbReference type="PANTHER" id="PTHR15079:SF3">
    <property type="entry name" value="MYELOID DIFFERENTIATION PRIMARY RESPONSE PROTEIN MYD88"/>
    <property type="match status" value="1"/>
</dbReference>
<dbReference type="Gene3D" id="3.40.50.10140">
    <property type="entry name" value="Toll/interleukin-1 receptor homology (TIR) domain"/>
    <property type="match status" value="1"/>
</dbReference>
<feature type="domain" description="Death" evidence="7">
    <location>
        <begin position="60"/>
        <end position="123"/>
    </location>
</feature>
<dbReference type="CDD" id="cd08312">
    <property type="entry name" value="Death_MyD88"/>
    <property type="match status" value="1"/>
</dbReference>
<dbReference type="Pfam" id="PF13676">
    <property type="entry name" value="TIR_2"/>
    <property type="match status" value="1"/>
</dbReference>
<dbReference type="GO" id="GO:0035325">
    <property type="term" value="F:Toll-like receptor binding"/>
    <property type="evidence" value="ECO:0007669"/>
    <property type="project" value="TreeGrafter"/>
</dbReference>
<dbReference type="GO" id="GO:0005737">
    <property type="term" value="C:cytoplasm"/>
    <property type="evidence" value="ECO:0007669"/>
    <property type="project" value="UniProtKB-SubCell"/>
</dbReference>
<dbReference type="GO" id="GO:0070976">
    <property type="term" value="F:TIR domain binding"/>
    <property type="evidence" value="ECO:0007669"/>
    <property type="project" value="InterPro"/>
</dbReference>
<comment type="caution">
    <text evidence="9">The sequence shown here is derived from an EMBL/GenBank/DDBJ whole genome shotgun (WGS) entry which is preliminary data.</text>
</comment>
<dbReference type="Pfam" id="PF00531">
    <property type="entry name" value="Death"/>
    <property type="match status" value="1"/>
</dbReference>
<dbReference type="InterPro" id="IPR000488">
    <property type="entry name" value="Death_dom"/>
</dbReference>
<evidence type="ECO:0000313" key="9">
    <source>
        <dbReference type="EMBL" id="GIX79353.1"/>
    </source>
</evidence>
<keyword evidence="5" id="KW-0395">Inflammatory response</keyword>
<evidence type="ECO:0000256" key="1">
    <source>
        <dbReference type="ARBA" id="ARBA00004496"/>
    </source>
</evidence>
<keyword evidence="10" id="KW-1185">Reference proteome</keyword>
<dbReference type="SMART" id="SM00005">
    <property type="entry name" value="DEATH"/>
    <property type="match status" value="1"/>
</dbReference>
<dbReference type="GO" id="GO:0034142">
    <property type="term" value="P:toll-like receptor 4 signaling pathway"/>
    <property type="evidence" value="ECO:0007669"/>
    <property type="project" value="TreeGrafter"/>
</dbReference>
<accession>A0AAV4N5T3</accession>
<dbReference type="SUPFAM" id="SSF47986">
    <property type="entry name" value="DEATH domain"/>
    <property type="match status" value="1"/>
</dbReference>
<dbReference type="InterPro" id="IPR000157">
    <property type="entry name" value="TIR_dom"/>
</dbReference>
<dbReference type="Proteomes" id="UP001054837">
    <property type="component" value="Unassembled WGS sequence"/>
</dbReference>
<name>A0AAV4N5T3_9ARAC</name>
<dbReference type="GO" id="GO:0002755">
    <property type="term" value="P:MyD88-dependent toll-like receptor signaling pathway"/>
    <property type="evidence" value="ECO:0007669"/>
    <property type="project" value="InterPro"/>
</dbReference>
<comment type="subcellular location">
    <subcellularLocation>
        <location evidence="1">Cytoplasm</location>
    </subcellularLocation>
</comment>
<dbReference type="FunFam" id="1.10.533.10:FF:000029">
    <property type="entry name" value="Myeloid differentiation primary response protein MyD88"/>
    <property type="match status" value="1"/>
</dbReference>
<dbReference type="InterPro" id="IPR035897">
    <property type="entry name" value="Toll_tir_struct_dom_sf"/>
</dbReference>
<dbReference type="PANTHER" id="PTHR15079">
    <property type="entry name" value="MYD88"/>
    <property type="match status" value="1"/>
</dbReference>
<evidence type="ECO:0000256" key="4">
    <source>
        <dbReference type="ARBA" id="ARBA00022859"/>
    </source>
</evidence>
<dbReference type="Gene3D" id="1.10.533.10">
    <property type="entry name" value="Death Domain, Fas"/>
    <property type="match status" value="1"/>
</dbReference>
<dbReference type="GO" id="GO:0008063">
    <property type="term" value="P:Toll signaling pathway"/>
    <property type="evidence" value="ECO:0007669"/>
    <property type="project" value="TreeGrafter"/>
</dbReference>
<dbReference type="GO" id="GO:0005886">
    <property type="term" value="C:plasma membrane"/>
    <property type="evidence" value="ECO:0007669"/>
    <property type="project" value="TreeGrafter"/>
</dbReference>
<dbReference type="GO" id="GO:0043123">
    <property type="term" value="P:positive regulation of canonical NF-kappaB signal transduction"/>
    <property type="evidence" value="ECO:0007669"/>
    <property type="project" value="InterPro"/>
</dbReference>
<feature type="region of interest" description="Disordered" evidence="6">
    <location>
        <begin position="400"/>
        <end position="442"/>
    </location>
</feature>
<dbReference type="SUPFAM" id="SSF52200">
    <property type="entry name" value="Toll/Interleukin receptor TIR domain"/>
    <property type="match status" value="1"/>
</dbReference>
<evidence type="ECO:0000256" key="6">
    <source>
        <dbReference type="SAM" id="MobiDB-lite"/>
    </source>
</evidence>
<evidence type="ECO:0000259" key="7">
    <source>
        <dbReference type="PROSITE" id="PS50017"/>
    </source>
</evidence>
<dbReference type="PROSITE" id="PS50017">
    <property type="entry name" value="DEATH_DOMAIN"/>
    <property type="match status" value="1"/>
</dbReference>
<dbReference type="InterPro" id="IPR017281">
    <property type="entry name" value="Myelin_different_resp_MyD88"/>
</dbReference>
<feature type="compositionally biased region" description="Low complexity" evidence="6">
    <location>
        <begin position="404"/>
        <end position="416"/>
    </location>
</feature>
<dbReference type="SMART" id="SM00255">
    <property type="entry name" value="TIR"/>
    <property type="match status" value="1"/>
</dbReference>